<name>A0AC59Z6U1_RANTA</name>
<dbReference type="Proteomes" id="UP001162501">
    <property type="component" value="Chromosome 24"/>
</dbReference>
<reference evidence="1" key="1">
    <citation type="submission" date="2023-05" db="EMBL/GenBank/DDBJ databases">
        <authorList>
            <consortium name="ELIXIR-Norway"/>
        </authorList>
    </citation>
    <scope>NUCLEOTIDE SEQUENCE</scope>
</reference>
<protein>
    <submittedName>
        <fullName evidence="1">Uncharacterized protein</fullName>
    </submittedName>
</protein>
<dbReference type="EMBL" id="OX596108">
    <property type="protein sequence ID" value="CAN0259282.1"/>
    <property type="molecule type" value="Genomic_DNA"/>
</dbReference>
<accession>A0AC59Z6U1</accession>
<proteinExistence type="predicted"/>
<evidence type="ECO:0000313" key="1">
    <source>
        <dbReference type="EMBL" id="CAN0259282.1"/>
    </source>
</evidence>
<reference evidence="1" key="2">
    <citation type="submission" date="2025-03" db="EMBL/GenBank/DDBJ databases">
        <authorList>
            <consortium name="ELIXIR-Norway"/>
            <consortium name="Elixir Norway"/>
        </authorList>
    </citation>
    <scope>NUCLEOTIDE SEQUENCE</scope>
</reference>
<sequence length="132" mass="14155">MTRKKKCDPKATVLLGPWLFDPRTLSPDLGALHSTTAHATQPSPWELGAALLGGEGMTSFAFPVPVVAWSASSDGRGPGRGRSVMELRNQQVLVVYWEAGTSFHIRFGKVSKGGKLPTSGSYLVFPEGGERD</sequence>
<evidence type="ECO:0000313" key="2">
    <source>
        <dbReference type="Proteomes" id="UP001162501"/>
    </source>
</evidence>
<gene>
    <name evidence="1" type="ORF">MRATA1EN22A_LOCUS14493</name>
</gene>
<organism evidence="1 2">
    <name type="scientific">Rangifer tarandus platyrhynchus</name>
    <name type="common">Svalbard reindeer</name>
    <dbReference type="NCBI Taxonomy" id="3082113"/>
    <lineage>
        <taxon>Eukaryota</taxon>
        <taxon>Metazoa</taxon>
        <taxon>Chordata</taxon>
        <taxon>Craniata</taxon>
        <taxon>Vertebrata</taxon>
        <taxon>Euteleostomi</taxon>
        <taxon>Mammalia</taxon>
        <taxon>Eutheria</taxon>
        <taxon>Laurasiatheria</taxon>
        <taxon>Artiodactyla</taxon>
        <taxon>Ruminantia</taxon>
        <taxon>Pecora</taxon>
        <taxon>Cervidae</taxon>
        <taxon>Odocoileinae</taxon>
        <taxon>Rangifer</taxon>
    </lineage>
</organism>